<sequence>MESEYLPGGSGGVWRIRANGVTRVHRPTGPWTPAVHDLLRHLRARGLDGIPEVYGLDDEGREVLEYLPGDTLDPAHTTPGDAALAAAAAWLRRFHDAVRDFAPGAVAWRQGVQELGEGQVICHNDPGLYNWVVQGGAFAGMIDWDRAGPGHPIEDLAFLVWSGVPLLRATDTAAVVRRLRLAAEAYGGVSALELLDAVDARMALIAARWQAGIDRGDPGTIALRDSGAMERHLARVREFGEREIELRRELAGAGSGAKSGPGSGRA</sequence>
<dbReference type="Gene3D" id="3.90.1200.10">
    <property type="match status" value="1"/>
</dbReference>
<dbReference type="RefSeq" id="WP_209704728.1">
    <property type="nucleotide sequence ID" value="NZ_JAFIDA010000001.1"/>
</dbReference>
<dbReference type="AlphaFoldDB" id="A0A940PUZ8"/>
<protein>
    <submittedName>
        <fullName evidence="2">Ser/Thr protein kinase RdoA (MazF antagonist)</fullName>
    </submittedName>
</protein>
<name>A0A940PUZ8_9MICO</name>
<dbReference type="SUPFAM" id="SSF56112">
    <property type="entry name" value="Protein kinase-like (PK-like)"/>
    <property type="match status" value="1"/>
</dbReference>
<dbReference type="Pfam" id="PF01636">
    <property type="entry name" value="APH"/>
    <property type="match status" value="1"/>
</dbReference>
<proteinExistence type="predicted"/>
<dbReference type="EMBL" id="JAFIDA010000001">
    <property type="protein sequence ID" value="MBP1325731.1"/>
    <property type="molecule type" value="Genomic_DNA"/>
</dbReference>
<dbReference type="InterPro" id="IPR002575">
    <property type="entry name" value="Aminoglycoside_PTrfase"/>
</dbReference>
<dbReference type="InterPro" id="IPR011009">
    <property type="entry name" value="Kinase-like_dom_sf"/>
</dbReference>
<evidence type="ECO:0000313" key="2">
    <source>
        <dbReference type="EMBL" id="MBP1325731.1"/>
    </source>
</evidence>
<keyword evidence="2" id="KW-0418">Kinase</keyword>
<gene>
    <name evidence="2" type="ORF">JOF28_000963</name>
</gene>
<keyword evidence="2" id="KW-0808">Transferase</keyword>
<evidence type="ECO:0000313" key="3">
    <source>
        <dbReference type="Proteomes" id="UP000675163"/>
    </source>
</evidence>
<keyword evidence="3" id="KW-1185">Reference proteome</keyword>
<feature type="domain" description="Aminoglycoside phosphotransferase" evidence="1">
    <location>
        <begin position="118"/>
        <end position="178"/>
    </location>
</feature>
<comment type="caution">
    <text evidence="2">The sequence shown here is derived from an EMBL/GenBank/DDBJ whole genome shotgun (WGS) entry which is preliminary data.</text>
</comment>
<dbReference type="GO" id="GO:0016301">
    <property type="term" value="F:kinase activity"/>
    <property type="evidence" value="ECO:0007669"/>
    <property type="project" value="UniProtKB-KW"/>
</dbReference>
<evidence type="ECO:0000259" key="1">
    <source>
        <dbReference type="Pfam" id="PF01636"/>
    </source>
</evidence>
<dbReference type="Proteomes" id="UP000675163">
    <property type="component" value="Unassembled WGS sequence"/>
</dbReference>
<organism evidence="2 3">
    <name type="scientific">Leucobacter exalbidus</name>
    <dbReference type="NCBI Taxonomy" id="662960"/>
    <lineage>
        <taxon>Bacteria</taxon>
        <taxon>Bacillati</taxon>
        <taxon>Actinomycetota</taxon>
        <taxon>Actinomycetes</taxon>
        <taxon>Micrococcales</taxon>
        <taxon>Microbacteriaceae</taxon>
        <taxon>Leucobacter</taxon>
    </lineage>
</organism>
<accession>A0A940PUZ8</accession>
<reference evidence="2" key="1">
    <citation type="submission" date="2021-02" db="EMBL/GenBank/DDBJ databases">
        <title>Sequencing the genomes of 1000 actinobacteria strains.</title>
        <authorList>
            <person name="Klenk H.-P."/>
        </authorList>
    </citation>
    <scope>NUCLEOTIDE SEQUENCE</scope>
    <source>
        <strain evidence="2">DSM 22850</strain>
    </source>
</reference>